<keyword evidence="4" id="KW-0472">Membrane</keyword>
<reference evidence="7" key="1">
    <citation type="journal article" date="2019" name="Int. J. Syst. Evol. Microbiol.">
        <title>The Global Catalogue of Microorganisms (GCM) 10K type strain sequencing project: providing services to taxonomists for standard genome sequencing and annotation.</title>
        <authorList>
            <consortium name="The Broad Institute Genomics Platform"/>
            <consortium name="The Broad Institute Genome Sequencing Center for Infectious Disease"/>
            <person name="Wu L."/>
            <person name="Ma J."/>
        </authorList>
    </citation>
    <scope>NUCLEOTIDE SEQUENCE [LARGE SCALE GENOMIC DNA]</scope>
    <source>
        <strain evidence="7">KCTC 52127</strain>
    </source>
</reference>
<organism evidence="6 7">
    <name type="scientific">Pseudotenacibaculum haliotis</name>
    <dbReference type="NCBI Taxonomy" id="1862138"/>
    <lineage>
        <taxon>Bacteria</taxon>
        <taxon>Pseudomonadati</taxon>
        <taxon>Bacteroidota</taxon>
        <taxon>Flavobacteriia</taxon>
        <taxon>Flavobacteriales</taxon>
        <taxon>Flavobacteriaceae</taxon>
        <taxon>Pseudotenacibaculum</taxon>
    </lineage>
</organism>
<keyword evidence="4" id="KW-1133">Transmembrane helix</keyword>
<dbReference type="GO" id="GO:0016757">
    <property type="term" value="F:glycosyltransferase activity"/>
    <property type="evidence" value="ECO:0007669"/>
    <property type="project" value="UniProtKB-KW"/>
</dbReference>
<dbReference type="Gene3D" id="3.90.550.10">
    <property type="entry name" value="Spore Coat Polysaccharide Biosynthesis Protein SpsA, Chain A"/>
    <property type="match status" value="1"/>
</dbReference>
<dbReference type="InterPro" id="IPR029044">
    <property type="entry name" value="Nucleotide-diphossugar_trans"/>
</dbReference>
<feature type="transmembrane region" description="Helical" evidence="4">
    <location>
        <begin position="309"/>
        <end position="325"/>
    </location>
</feature>
<sequence>MIFTVLFYIFVAVTVIQLIYFISFFSFAFHQSKQSKTTTEFPVSVIVCSKNEETNLQRLIPLLLQQEHSKFELVLINDASSDNTLEVLQNFQEKDSRIRIVNVENNEAFWGNKKYALTLGIKAAKYDHLLFTDADCAPASAHWISQMSQQFSTTKSIVLGYGKYKYVGYSLVNLMIRFETLLTAVQYFSYARLGSPYMAVGRNLAYTKGEFFKVKGFINHIQVRSGDDDLFIKDAANNKNTAISYHPDSFTISEAPKSFTEWFRQKRRHISTASLYKFKHKFFLGLFFVSKFSFWLLAPFIVYSEPIEMSLPIIGLYFVFNYIALGVSAKKLKETQVIYFLPLLEIFLVLFQITIFIANTISKPTHWK</sequence>
<evidence type="ECO:0000259" key="5">
    <source>
        <dbReference type="Pfam" id="PF00535"/>
    </source>
</evidence>
<evidence type="ECO:0000313" key="7">
    <source>
        <dbReference type="Proteomes" id="UP001597508"/>
    </source>
</evidence>
<dbReference type="Pfam" id="PF00535">
    <property type="entry name" value="Glycos_transf_2"/>
    <property type="match status" value="1"/>
</dbReference>
<evidence type="ECO:0000313" key="6">
    <source>
        <dbReference type="EMBL" id="MFD2565800.1"/>
    </source>
</evidence>
<proteinExistence type="inferred from homology"/>
<comment type="caution">
    <text evidence="6">The sequence shown here is derived from an EMBL/GenBank/DDBJ whole genome shotgun (WGS) entry which is preliminary data.</text>
</comment>
<gene>
    <name evidence="6" type="ORF">ACFSRZ_00370</name>
</gene>
<protein>
    <submittedName>
        <fullName evidence="6">Glycosyltransferase</fullName>
        <ecNumber evidence="6">2.4.-.-</ecNumber>
    </submittedName>
</protein>
<dbReference type="Proteomes" id="UP001597508">
    <property type="component" value="Unassembled WGS sequence"/>
</dbReference>
<keyword evidence="4" id="KW-0812">Transmembrane</keyword>
<feature type="transmembrane region" description="Helical" evidence="4">
    <location>
        <begin position="337"/>
        <end position="358"/>
    </location>
</feature>
<evidence type="ECO:0000256" key="3">
    <source>
        <dbReference type="ARBA" id="ARBA00022679"/>
    </source>
</evidence>
<evidence type="ECO:0000256" key="4">
    <source>
        <dbReference type="SAM" id="Phobius"/>
    </source>
</evidence>
<dbReference type="SUPFAM" id="SSF53448">
    <property type="entry name" value="Nucleotide-diphospho-sugar transferases"/>
    <property type="match status" value="1"/>
</dbReference>
<dbReference type="InterPro" id="IPR001173">
    <property type="entry name" value="Glyco_trans_2-like"/>
</dbReference>
<accession>A0ABW5LM39</accession>
<evidence type="ECO:0000256" key="2">
    <source>
        <dbReference type="ARBA" id="ARBA00022676"/>
    </source>
</evidence>
<feature type="transmembrane region" description="Helical" evidence="4">
    <location>
        <begin position="6"/>
        <end position="29"/>
    </location>
</feature>
<keyword evidence="7" id="KW-1185">Reference proteome</keyword>
<dbReference type="PANTHER" id="PTHR43630">
    <property type="entry name" value="POLY-BETA-1,6-N-ACETYL-D-GLUCOSAMINE SYNTHASE"/>
    <property type="match status" value="1"/>
</dbReference>
<dbReference type="PANTHER" id="PTHR43630:SF1">
    <property type="entry name" value="POLY-BETA-1,6-N-ACETYL-D-GLUCOSAMINE SYNTHASE"/>
    <property type="match status" value="1"/>
</dbReference>
<dbReference type="EMBL" id="JBHULH010000001">
    <property type="protein sequence ID" value="MFD2565800.1"/>
    <property type="molecule type" value="Genomic_DNA"/>
</dbReference>
<dbReference type="EC" id="2.4.-.-" evidence="6"/>
<keyword evidence="3 6" id="KW-0808">Transferase</keyword>
<feature type="transmembrane region" description="Helical" evidence="4">
    <location>
        <begin position="282"/>
        <end position="303"/>
    </location>
</feature>
<comment type="similarity">
    <text evidence="1">Belongs to the glycosyltransferase 2 family.</text>
</comment>
<keyword evidence="2 6" id="KW-0328">Glycosyltransferase</keyword>
<feature type="domain" description="Glycosyltransferase 2-like" evidence="5">
    <location>
        <begin position="44"/>
        <end position="165"/>
    </location>
</feature>
<evidence type="ECO:0000256" key="1">
    <source>
        <dbReference type="ARBA" id="ARBA00006739"/>
    </source>
</evidence>
<name>A0ABW5LM39_9FLAO</name>
<dbReference type="RefSeq" id="WP_379664526.1">
    <property type="nucleotide sequence ID" value="NZ_JBHULH010000001.1"/>
</dbReference>